<dbReference type="InterPro" id="IPR011990">
    <property type="entry name" value="TPR-like_helical_dom_sf"/>
</dbReference>
<proteinExistence type="predicted"/>
<comment type="caution">
    <text evidence="1">The sequence shown here is derived from an EMBL/GenBank/DDBJ whole genome shotgun (WGS) entry which is preliminary data.</text>
</comment>
<gene>
    <name evidence="1" type="ORF">KIW84_033448</name>
</gene>
<dbReference type="SUPFAM" id="SSF48452">
    <property type="entry name" value="TPR-like"/>
    <property type="match status" value="1"/>
</dbReference>
<accession>A0A9D5AY11</accession>
<dbReference type="Proteomes" id="UP001058974">
    <property type="component" value="Chromosome 3"/>
</dbReference>
<evidence type="ECO:0000313" key="1">
    <source>
        <dbReference type="EMBL" id="KAI5428467.1"/>
    </source>
</evidence>
<keyword evidence="2" id="KW-1185">Reference proteome</keyword>
<dbReference type="Gramene" id="Psat03G0344800-T3">
    <property type="protein sequence ID" value="KAI5428467.1"/>
    <property type="gene ID" value="KIW84_033448"/>
</dbReference>
<sequence length="116" mass="13083">LSLAGLPTDPEEVDFLILSSQWAGIACERQGKKDEGRVHFERVANMDEPEDPTSKGYYFDALLLLASTLYDAGQKAEAAKYLRLVVAYNPGYKKFLEQCEQHEDLASDLARSRREL</sequence>
<name>A0A9D5AY11_PEA</name>
<reference evidence="1 2" key="1">
    <citation type="journal article" date="2022" name="Nat. Genet.">
        <title>Improved pea reference genome and pan-genome highlight genomic features and evolutionary characteristics.</title>
        <authorList>
            <person name="Yang T."/>
            <person name="Liu R."/>
            <person name="Luo Y."/>
            <person name="Hu S."/>
            <person name="Wang D."/>
            <person name="Wang C."/>
            <person name="Pandey M.K."/>
            <person name="Ge S."/>
            <person name="Xu Q."/>
            <person name="Li N."/>
            <person name="Li G."/>
            <person name="Huang Y."/>
            <person name="Saxena R.K."/>
            <person name="Ji Y."/>
            <person name="Li M."/>
            <person name="Yan X."/>
            <person name="He Y."/>
            <person name="Liu Y."/>
            <person name="Wang X."/>
            <person name="Xiang C."/>
            <person name="Varshney R.K."/>
            <person name="Ding H."/>
            <person name="Gao S."/>
            <person name="Zong X."/>
        </authorList>
    </citation>
    <scope>NUCLEOTIDE SEQUENCE [LARGE SCALE GENOMIC DNA]</scope>
    <source>
        <strain evidence="1 2">cv. Zhongwan 6</strain>
    </source>
</reference>
<dbReference type="EMBL" id="JAMSHJ010000003">
    <property type="protein sequence ID" value="KAI5428467.1"/>
    <property type="molecule type" value="Genomic_DNA"/>
</dbReference>
<dbReference type="Pfam" id="PF13174">
    <property type="entry name" value="TPR_6"/>
    <property type="match status" value="1"/>
</dbReference>
<feature type="non-terminal residue" evidence="1">
    <location>
        <position position="116"/>
    </location>
</feature>
<protein>
    <submittedName>
        <fullName evidence="1">Uncharacterized protein</fullName>
    </submittedName>
</protein>
<dbReference type="Gene3D" id="1.25.40.10">
    <property type="entry name" value="Tetratricopeptide repeat domain"/>
    <property type="match status" value="1"/>
</dbReference>
<dbReference type="InterPro" id="IPR019734">
    <property type="entry name" value="TPR_rpt"/>
</dbReference>
<organism evidence="1 2">
    <name type="scientific">Pisum sativum</name>
    <name type="common">Garden pea</name>
    <name type="synonym">Lathyrus oleraceus</name>
    <dbReference type="NCBI Taxonomy" id="3888"/>
    <lineage>
        <taxon>Eukaryota</taxon>
        <taxon>Viridiplantae</taxon>
        <taxon>Streptophyta</taxon>
        <taxon>Embryophyta</taxon>
        <taxon>Tracheophyta</taxon>
        <taxon>Spermatophyta</taxon>
        <taxon>Magnoliopsida</taxon>
        <taxon>eudicotyledons</taxon>
        <taxon>Gunneridae</taxon>
        <taxon>Pentapetalae</taxon>
        <taxon>rosids</taxon>
        <taxon>fabids</taxon>
        <taxon>Fabales</taxon>
        <taxon>Fabaceae</taxon>
        <taxon>Papilionoideae</taxon>
        <taxon>50 kb inversion clade</taxon>
        <taxon>NPAAA clade</taxon>
        <taxon>Hologalegina</taxon>
        <taxon>IRL clade</taxon>
        <taxon>Fabeae</taxon>
        <taxon>Lathyrus</taxon>
    </lineage>
</organism>
<dbReference type="AlphaFoldDB" id="A0A9D5AY11"/>
<evidence type="ECO:0000313" key="2">
    <source>
        <dbReference type="Proteomes" id="UP001058974"/>
    </source>
</evidence>